<reference evidence="1" key="1">
    <citation type="journal article" date="2023" name="Mol. Phylogenet. Evol.">
        <title>Genome-scale phylogeny and comparative genomics of the fungal order Sordariales.</title>
        <authorList>
            <person name="Hensen N."/>
            <person name="Bonometti L."/>
            <person name="Westerberg I."/>
            <person name="Brannstrom I.O."/>
            <person name="Guillou S."/>
            <person name="Cros-Aarteil S."/>
            <person name="Calhoun S."/>
            <person name="Haridas S."/>
            <person name="Kuo A."/>
            <person name="Mondo S."/>
            <person name="Pangilinan J."/>
            <person name="Riley R."/>
            <person name="LaButti K."/>
            <person name="Andreopoulos B."/>
            <person name="Lipzen A."/>
            <person name="Chen C."/>
            <person name="Yan M."/>
            <person name="Daum C."/>
            <person name="Ng V."/>
            <person name="Clum A."/>
            <person name="Steindorff A."/>
            <person name="Ohm R.A."/>
            <person name="Martin F."/>
            <person name="Silar P."/>
            <person name="Natvig D.O."/>
            <person name="Lalanne C."/>
            <person name="Gautier V."/>
            <person name="Ament-Velasquez S.L."/>
            <person name="Kruys A."/>
            <person name="Hutchinson M.I."/>
            <person name="Powell A.J."/>
            <person name="Barry K."/>
            <person name="Miller A.N."/>
            <person name="Grigoriev I.V."/>
            <person name="Debuchy R."/>
            <person name="Gladieux P."/>
            <person name="Hiltunen Thoren M."/>
            <person name="Johannesson H."/>
        </authorList>
    </citation>
    <scope>NUCLEOTIDE SEQUENCE</scope>
    <source>
        <strain evidence="1">CBS 731.68</strain>
    </source>
</reference>
<dbReference type="RefSeq" id="XP_062651349.1">
    <property type="nucleotide sequence ID" value="XM_062786270.1"/>
</dbReference>
<gene>
    <name evidence="1" type="ORF">N657DRAFT_217624</name>
</gene>
<accession>A0AAN6U6X1</accession>
<dbReference type="EMBL" id="MU853224">
    <property type="protein sequence ID" value="KAK4127578.1"/>
    <property type="molecule type" value="Genomic_DNA"/>
</dbReference>
<sequence>MTPEACLGVHLLITITTAEQHARVLSSWRMGGCVRGKCCETDSLKAMIETRLRSVPPSRWAVQGEVRAANVLLKICSFSWVYHRSYSSRLSSGLEDPHLLNLGHGKCGCGARMVSIQHHKPRLLAFQTNQLEHVWNMSVESIIIRCHCATSVWSIPKITATYWLCSSPTIFCNQASLFL</sequence>
<dbReference type="GeneID" id="87823036"/>
<name>A0AAN6U6X1_9PEZI</name>
<protein>
    <submittedName>
        <fullName evidence="1">Uncharacterized protein</fullName>
    </submittedName>
</protein>
<organism evidence="1 2">
    <name type="scientific">Parathielavia appendiculata</name>
    <dbReference type="NCBI Taxonomy" id="2587402"/>
    <lineage>
        <taxon>Eukaryota</taxon>
        <taxon>Fungi</taxon>
        <taxon>Dikarya</taxon>
        <taxon>Ascomycota</taxon>
        <taxon>Pezizomycotina</taxon>
        <taxon>Sordariomycetes</taxon>
        <taxon>Sordariomycetidae</taxon>
        <taxon>Sordariales</taxon>
        <taxon>Chaetomiaceae</taxon>
        <taxon>Parathielavia</taxon>
    </lineage>
</organism>
<dbReference type="Proteomes" id="UP001302602">
    <property type="component" value="Unassembled WGS sequence"/>
</dbReference>
<evidence type="ECO:0000313" key="2">
    <source>
        <dbReference type="Proteomes" id="UP001302602"/>
    </source>
</evidence>
<reference evidence="1" key="2">
    <citation type="submission" date="2023-05" db="EMBL/GenBank/DDBJ databases">
        <authorList>
            <consortium name="Lawrence Berkeley National Laboratory"/>
            <person name="Steindorff A."/>
            <person name="Hensen N."/>
            <person name="Bonometti L."/>
            <person name="Westerberg I."/>
            <person name="Brannstrom I.O."/>
            <person name="Guillou S."/>
            <person name="Cros-Aarteil S."/>
            <person name="Calhoun S."/>
            <person name="Haridas S."/>
            <person name="Kuo A."/>
            <person name="Mondo S."/>
            <person name="Pangilinan J."/>
            <person name="Riley R."/>
            <person name="Labutti K."/>
            <person name="Andreopoulos B."/>
            <person name="Lipzen A."/>
            <person name="Chen C."/>
            <person name="Yanf M."/>
            <person name="Daum C."/>
            <person name="Ng V."/>
            <person name="Clum A."/>
            <person name="Ohm R."/>
            <person name="Martin F."/>
            <person name="Silar P."/>
            <person name="Natvig D."/>
            <person name="Lalanne C."/>
            <person name="Gautier V."/>
            <person name="Ament-Velasquez S.L."/>
            <person name="Kruys A."/>
            <person name="Hutchinson M.I."/>
            <person name="Powell A.J."/>
            <person name="Barry K."/>
            <person name="Miller A.N."/>
            <person name="Grigoriev I.V."/>
            <person name="Debuchy R."/>
            <person name="Gladieux P."/>
            <person name="Thoren M.H."/>
            <person name="Johannesson H."/>
        </authorList>
    </citation>
    <scope>NUCLEOTIDE SEQUENCE</scope>
    <source>
        <strain evidence="1">CBS 731.68</strain>
    </source>
</reference>
<comment type="caution">
    <text evidence="1">The sequence shown here is derived from an EMBL/GenBank/DDBJ whole genome shotgun (WGS) entry which is preliminary data.</text>
</comment>
<keyword evidence="2" id="KW-1185">Reference proteome</keyword>
<evidence type="ECO:0000313" key="1">
    <source>
        <dbReference type="EMBL" id="KAK4127578.1"/>
    </source>
</evidence>
<dbReference type="AlphaFoldDB" id="A0AAN6U6X1"/>
<proteinExistence type="predicted"/>